<dbReference type="PANTHER" id="PTHR35446">
    <property type="entry name" value="SI:CH211-175M2.5"/>
    <property type="match status" value="1"/>
</dbReference>
<evidence type="ECO:0000313" key="2">
    <source>
        <dbReference type="EMBL" id="PUZ24811.1"/>
    </source>
</evidence>
<dbReference type="Pfam" id="PF02627">
    <property type="entry name" value="CMD"/>
    <property type="match status" value="1"/>
</dbReference>
<dbReference type="SUPFAM" id="SSF69118">
    <property type="entry name" value="AhpD-like"/>
    <property type="match status" value="1"/>
</dbReference>
<dbReference type="Proteomes" id="UP000244450">
    <property type="component" value="Unassembled WGS sequence"/>
</dbReference>
<dbReference type="EMBL" id="QCYK01000002">
    <property type="protein sequence ID" value="PUZ24811.1"/>
    <property type="molecule type" value="Genomic_DNA"/>
</dbReference>
<organism evidence="2 3">
    <name type="scientific">Chitinophaga parva</name>
    <dbReference type="NCBI Taxonomy" id="2169414"/>
    <lineage>
        <taxon>Bacteria</taxon>
        <taxon>Pseudomonadati</taxon>
        <taxon>Bacteroidota</taxon>
        <taxon>Chitinophagia</taxon>
        <taxon>Chitinophagales</taxon>
        <taxon>Chitinophagaceae</taxon>
        <taxon>Chitinophaga</taxon>
    </lineage>
</organism>
<evidence type="ECO:0000259" key="1">
    <source>
        <dbReference type="Pfam" id="PF02627"/>
    </source>
</evidence>
<protein>
    <submittedName>
        <fullName evidence="2">Alkylhydroperoxidase</fullName>
    </submittedName>
</protein>
<comment type="caution">
    <text evidence="2">The sequence shown here is derived from an EMBL/GenBank/DDBJ whole genome shotgun (WGS) entry which is preliminary data.</text>
</comment>
<sequence length="179" mass="19902">MKAFPVPTREQVNEKAQAHFDQYTKLIGRMPNLYAAIGYSGNELDAYLAFVQAQARGSFHGKEREAVYLIVSELNGCEYCLASHTQSAIKMGWKLEETVQLRAGLYENGHWPVLYKVIKSIIDNRGSVADELLEAFTATGYSPAALVDLLGLVSVMSFTNYAYRLLRVPVDFPPAPPLP</sequence>
<dbReference type="PANTHER" id="PTHR35446:SF3">
    <property type="entry name" value="CMD DOMAIN-CONTAINING PROTEIN"/>
    <property type="match status" value="1"/>
</dbReference>
<dbReference type="RefSeq" id="WP_108686652.1">
    <property type="nucleotide sequence ID" value="NZ_QCYK01000002.1"/>
</dbReference>
<dbReference type="Gene3D" id="1.20.1290.10">
    <property type="entry name" value="AhpD-like"/>
    <property type="match status" value="1"/>
</dbReference>
<dbReference type="OrthoDB" id="9808310at2"/>
<dbReference type="AlphaFoldDB" id="A0A2T7BEV2"/>
<evidence type="ECO:0000313" key="3">
    <source>
        <dbReference type="Proteomes" id="UP000244450"/>
    </source>
</evidence>
<dbReference type="InterPro" id="IPR004675">
    <property type="entry name" value="AhpD_core"/>
</dbReference>
<accession>A0A2T7BEV2</accession>
<dbReference type="GO" id="GO:0051920">
    <property type="term" value="F:peroxiredoxin activity"/>
    <property type="evidence" value="ECO:0007669"/>
    <property type="project" value="InterPro"/>
</dbReference>
<dbReference type="InterPro" id="IPR029032">
    <property type="entry name" value="AhpD-like"/>
</dbReference>
<feature type="domain" description="Carboxymuconolactone decarboxylase-like" evidence="1">
    <location>
        <begin position="46"/>
        <end position="105"/>
    </location>
</feature>
<name>A0A2T7BEV2_9BACT</name>
<keyword evidence="3" id="KW-1185">Reference proteome</keyword>
<dbReference type="NCBIfam" id="TIGR00778">
    <property type="entry name" value="ahpD_dom"/>
    <property type="match status" value="1"/>
</dbReference>
<keyword evidence="2" id="KW-0575">Peroxidase</keyword>
<reference evidence="2 3" key="1">
    <citation type="submission" date="2018-04" db="EMBL/GenBank/DDBJ databases">
        <title>Chitinophaga fuyangensis sp. nov., isolated from soil in a chemical factory.</title>
        <authorList>
            <person name="Chen K."/>
        </authorList>
    </citation>
    <scope>NUCLEOTIDE SEQUENCE [LARGE SCALE GENOMIC DNA]</scope>
    <source>
        <strain evidence="2 3">LY-1</strain>
    </source>
</reference>
<keyword evidence="2" id="KW-0560">Oxidoreductase</keyword>
<proteinExistence type="predicted"/>
<gene>
    <name evidence="2" type="ORF">DCC81_10805</name>
</gene>
<dbReference type="InterPro" id="IPR003779">
    <property type="entry name" value="CMD-like"/>
</dbReference>